<name>A0AA42DQV8_9FIRM</name>
<comment type="caution">
    <text evidence="1">The sequence shown here is derived from an EMBL/GenBank/DDBJ whole genome shotgun (WGS) entry which is preliminary data.</text>
</comment>
<evidence type="ECO:0000313" key="2">
    <source>
        <dbReference type="Proteomes" id="UP001169242"/>
    </source>
</evidence>
<keyword evidence="2" id="KW-1185">Reference proteome</keyword>
<dbReference type="EMBL" id="JAQIFT010000061">
    <property type="protein sequence ID" value="MDA3733311.1"/>
    <property type="molecule type" value="Genomic_DNA"/>
</dbReference>
<dbReference type="SUPFAM" id="SSF53474">
    <property type="entry name" value="alpha/beta-Hydrolases"/>
    <property type="match status" value="1"/>
</dbReference>
<dbReference type="GO" id="GO:0008374">
    <property type="term" value="F:O-acyltransferase activity"/>
    <property type="evidence" value="ECO:0007669"/>
    <property type="project" value="InterPro"/>
</dbReference>
<evidence type="ECO:0000313" key="1">
    <source>
        <dbReference type="EMBL" id="MDA3733311.1"/>
    </source>
</evidence>
<dbReference type="InterPro" id="IPR029058">
    <property type="entry name" value="AB_hydrolase_fold"/>
</dbReference>
<accession>A0AA42DQV8</accession>
<dbReference type="Gene3D" id="3.40.50.1820">
    <property type="entry name" value="alpha/beta hydrolase"/>
    <property type="match status" value="1"/>
</dbReference>
<reference evidence="1" key="1">
    <citation type="journal article" date="2023" name="Int. J. Syst. Evol. Microbiol.">
        <title>&lt;i&gt;Holtiella tumoricola&lt;/i&gt; gen. nov. sp. nov., isolated from a human clinical sample.</title>
        <authorList>
            <person name="Allen-Vercoe E."/>
            <person name="Daigneault M.C."/>
            <person name="Vancuren S.J."/>
            <person name="Cochrane K."/>
            <person name="O'Neal L.L."/>
            <person name="Sankaranarayanan K."/>
            <person name="Lawson P.A."/>
        </authorList>
    </citation>
    <scope>NUCLEOTIDE SEQUENCE</scope>
    <source>
        <strain evidence="1">CC70A</strain>
    </source>
</reference>
<organism evidence="1 2">
    <name type="scientific">Holtiella tumoricola</name>
    <dbReference type="NCBI Taxonomy" id="3018743"/>
    <lineage>
        <taxon>Bacteria</taxon>
        <taxon>Bacillati</taxon>
        <taxon>Bacillota</taxon>
        <taxon>Clostridia</taxon>
        <taxon>Lachnospirales</taxon>
        <taxon>Cellulosilyticaceae</taxon>
        <taxon>Holtiella</taxon>
    </lineage>
</organism>
<dbReference type="AlphaFoldDB" id="A0AA42DQV8"/>
<dbReference type="InterPro" id="IPR003386">
    <property type="entry name" value="LACT/PDAT_acylTrfase"/>
</dbReference>
<dbReference type="Pfam" id="PF02450">
    <property type="entry name" value="LCAT"/>
    <property type="match status" value="1"/>
</dbReference>
<dbReference type="Proteomes" id="UP001169242">
    <property type="component" value="Unassembled WGS sequence"/>
</dbReference>
<dbReference type="RefSeq" id="WP_271013177.1">
    <property type="nucleotide sequence ID" value="NZ_JAQIFT010000061.1"/>
</dbReference>
<proteinExistence type="predicted"/>
<sequence length="300" mass="33342">MSLKLPLIFIPGLFGSLGSEVIPHTGKWHFGPSRYTGVRFIKEMEKQGYILNKNFFIMFYNWRQSTKDVAELALAPLIYKVLKLNGCTKVNLLCHGTGGLIGRYYIQSDLFTPSIKHLILVGTPNAGFVAPFNYLSGGNFPYPFAGEPDFISLNLTLFLKIISTSEFPALSEFLPSKSYGDYLIYSRGQDFFSIPYQSMQLQNTFLDDLNTSSNLLQERVSKVILVGGRSCNTVDTLQVFPACSLDKWSDGKVIDCTSTLEGDSCTPLKSVLACPGEEYLFNVDYGELLLQAANLLPALI</sequence>
<protein>
    <submittedName>
        <fullName evidence="1">Uncharacterized protein</fullName>
    </submittedName>
</protein>
<gene>
    <name evidence="1" type="ORF">PBV87_17670</name>
</gene>
<dbReference type="GO" id="GO:0006629">
    <property type="term" value="P:lipid metabolic process"/>
    <property type="evidence" value="ECO:0007669"/>
    <property type="project" value="InterPro"/>
</dbReference>